<dbReference type="CDD" id="cd06911">
    <property type="entry name" value="VirB9_CagX_TrbG"/>
    <property type="match status" value="1"/>
</dbReference>
<feature type="chain" id="PRO_5015546714" evidence="3">
    <location>
        <begin position="22"/>
        <end position="299"/>
    </location>
</feature>
<organism evidence="4 5">
    <name type="scientific">Xanthomonas arboricola pv. guizotiae</name>
    <dbReference type="NCBI Taxonomy" id="487867"/>
    <lineage>
        <taxon>Bacteria</taxon>
        <taxon>Pseudomonadati</taxon>
        <taxon>Pseudomonadota</taxon>
        <taxon>Gammaproteobacteria</taxon>
        <taxon>Lysobacterales</taxon>
        <taxon>Lysobacteraceae</taxon>
        <taxon>Xanthomonas</taxon>
    </lineage>
</organism>
<reference evidence="4 5" key="1">
    <citation type="submission" date="2016-08" db="EMBL/GenBank/DDBJ databases">
        <title>Evolution of the type three secretion system and type three effector repertoires in Xanthomonas.</title>
        <authorList>
            <person name="Merda D."/>
            <person name="Briand M."/>
            <person name="Bosis E."/>
            <person name="Rousseau C."/>
            <person name="Portier P."/>
            <person name="Jacques M.-A."/>
            <person name="Fischer-Le Saux M."/>
        </authorList>
    </citation>
    <scope>NUCLEOTIDE SEQUENCE [LARGE SCALE GENOMIC DNA]</scope>
    <source>
        <strain evidence="4 5">CFBP 7409</strain>
    </source>
</reference>
<protein>
    <submittedName>
        <fullName evidence="4">Conjugal transfer protein TraO</fullName>
    </submittedName>
</protein>
<comment type="similarity">
    <text evidence="1">Belongs to the TrbG/VirB9 family.</text>
</comment>
<keyword evidence="2 3" id="KW-0732">Signal</keyword>
<dbReference type="Gene3D" id="2.60.40.2500">
    <property type="match status" value="1"/>
</dbReference>
<dbReference type="RefSeq" id="WP_104564573.1">
    <property type="nucleotide sequence ID" value="NZ_MDSK01000059.1"/>
</dbReference>
<dbReference type="InterPro" id="IPR010258">
    <property type="entry name" value="Conjugal_tfr_TrbG/VirB9/CagX"/>
</dbReference>
<evidence type="ECO:0000256" key="3">
    <source>
        <dbReference type="SAM" id="SignalP"/>
    </source>
</evidence>
<gene>
    <name evidence="4" type="ORF">XarbCFBP7409_20100</name>
</gene>
<evidence type="ECO:0000313" key="4">
    <source>
        <dbReference type="EMBL" id="PPT94002.1"/>
    </source>
</evidence>
<name>A0A2S6ZP86_9XANT</name>
<evidence type="ECO:0000313" key="5">
    <source>
        <dbReference type="Proteomes" id="UP000238049"/>
    </source>
</evidence>
<proteinExistence type="inferred from homology"/>
<evidence type="ECO:0000256" key="2">
    <source>
        <dbReference type="ARBA" id="ARBA00022729"/>
    </source>
</evidence>
<dbReference type="Pfam" id="PF03524">
    <property type="entry name" value="CagX"/>
    <property type="match status" value="1"/>
</dbReference>
<dbReference type="InterPro" id="IPR033645">
    <property type="entry name" value="VirB9/CagX/TrbG_C"/>
</dbReference>
<sequence length="299" mass="33481">MDRKALCITLLAATLAGPVAAVETPRSSPYDYRIKSVVYNPQDTVIVDAVVGLATHITVSPGERYVTHVFGDSDAWSFAHVENHFFIKPKEAHGDTNLTIVTDKRTYHILLRYIGDYQARGENGRQETRFIRTPWSMRQATLELTFTYPFEEAQKANAARQQARVQSALAAPEFALGRRNFSYQMSDEPSARSIAPINVWDDYRFTYFRFPANAELPTIFVIGADGKESTVNVRTIGRERNIIQAQMVAREWRIRYGKKMVIGLVNSGFDPNQGANTSGTAAPNVERVEKVESKDGGAL</sequence>
<feature type="signal peptide" evidence="3">
    <location>
        <begin position="1"/>
        <end position="21"/>
    </location>
</feature>
<comment type="caution">
    <text evidence="4">The sequence shown here is derived from an EMBL/GenBank/DDBJ whole genome shotgun (WGS) entry which is preliminary data.</text>
</comment>
<dbReference type="Proteomes" id="UP000238049">
    <property type="component" value="Unassembled WGS sequence"/>
</dbReference>
<dbReference type="EMBL" id="MDSL01000070">
    <property type="protein sequence ID" value="PPT94002.1"/>
    <property type="molecule type" value="Genomic_DNA"/>
</dbReference>
<evidence type="ECO:0000256" key="1">
    <source>
        <dbReference type="ARBA" id="ARBA00006135"/>
    </source>
</evidence>
<dbReference type="InterPro" id="IPR038161">
    <property type="entry name" value="VirB9/CagX/TrbG_C_sf"/>
</dbReference>
<dbReference type="AlphaFoldDB" id="A0A2S6ZP86"/>
<accession>A0A2S6ZP86</accession>